<dbReference type="PROSITE" id="PS51918">
    <property type="entry name" value="RADICAL_SAM"/>
    <property type="match status" value="1"/>
</dbReference>
<feature type="compositionally biased region" description="Acidic residues" evidence="4">
    <location>
        <begin position="9"/>
        <end position="19"/>
    </location>
</feature>
<proteinExistence type="predicted"/>
<keyword evidence="1" id="KW-0479">Metal-binding</keyword>
<accession>A0A501WJ81</accession>
<dbReference type="NCBIfam" id="NF033668">
    <property type="entry name" value="rSAM_PA0069"/>
    <property type="match status" value="1"/>
</dbReference>
<dbReference type="SFLD" id="SFLDG01084">
    <property type="entry name" value="Uncharacterised_Radical_SAM_Su"/>
    <property type="match status" value="1"/>
</dbReference>
<dbReference type="SMART" id="SM00729">
    <property type="entry name" value="Elp3"/>
    <property type="match status" value="1"/>
</dbReference>
<dbReference type="OrthoDB" id="9785699at2"/>
<dbReference type="Gene3D" id="3.80.30.30">
    <property type="match status" value="1"/>
</dbReference>
<keyword evidence="2" id="KW-0408">Iron</keyword>
<keyword evidence="3" id="KW-0411">Iron-sulfur</keyword>
<sequence>MRDLFSEFDPIEPSDEEFDLNYQPEPAAVQRRHEPLKGRGTGSNIAGRFAINLIEVDDNDEPMVAPQTQVRHEYAKSIISRNQSPDVPFSMSVNPYRGCEHGCLYCFARPSHAYLDLSPGLDFETKLSAKINAPELLEQELSHPRYQCQPIAIGINTDAYQPIEKELRITRQLLEVALKFKQPVSIITKSSLILRDLDLLTELAEQGLFHAAVSITTLNNDLKRRLEPRTASGATRLQVVQKLTEAGIPTAVLAAPMIPFVNDNELESIIQGAAAAGAHGVNYMMLRLPYELGELFEDWLRTHLPDRADRVLNQIREMRGGELNNAQFGLRMTGQGAYADLMRQRFYLAARKAGLDTLRQVPLNTQLFTLPPKPGDQFSLFD</sequence>
<dbReference type="InterPro" id="IPR058240">
    <property type="entry name" value="rSAM_sf"/>
</dbReference>
<dbReference type="PANTHER" id="PTHR43432">
    <property type="entry name" value="SLR0285 PROTEIN"/>
    <property type="match status" value="1"/>
</dbReference>
<dbReference type="InterPro" id="IPR040086">
    <property type="entry name" value="MJ0683-like"/>
</dbReference>
<dbReference type="EMBL" id="VFRR01000045">
    <property type="protein sequence ID" value="TPE47197.1"/>
    <property type="molecule type" value="Genomic_DNA"/>
</dbReference>
<dbReference type="SFLD" id="SFLDS00029">
    <property type="entry name" value="Radical_SAM"/>
    <property type="match status" value="1"/>
</dbReference>
<dbReference type="InterPro" id="IPR007197">
    <property type="entry name" value="rSAM"/>
</dbReference>
<dbReference type="GO" id="GO:0003824">
    <property type="term" value="F:catalytic activity"/>
    <property type="evidence" value="ECO:0007669"/>
    <property type="project" value="InterPro"/>
</dbReference>
<dbReference type="InterPro" id="IPR006638">
    <property type="entry name" value="Elp3/MiaA/NifB-like_rSAM"/>
</dbReference>
<dbReference type="RefSeq" id="WP_140590991.1">
    <property type="nucleotide sequence ID" value="NZ_VFRR01000045.1"/>
</dbReference>
<reference evidence="6 7" key="1">
    <citation type="submission" date="2019-06" db="EMBL/GenBank/DDBJ databases">
        <title>A novel bacterium of genus Marinomonas, isolated from coastal sand.</title>
        <authorList>
            <person name="Huang H."/>
            <person name="Mo K."/>
            <person name="Hu Y."/>
        </authorList>
    </citation>
    <scope>NUCLEOTIDE SEQUENCE [LARGE SCALE GENOMIC DNA]</scope>
    <source>
        <strain evidence="6 7">HB171799</strain>
    </source>
</reference>
<evidence type="ECO:0000256" key="1">
    <source>
        <dbReference type="ARBA" id="ARBA00022723"/>
    </source>
</evidence>
<organism evidence="6 7">
    <name type="scientific">Maribrevibacterium harenarium</name>
    <dbReference type="NCBI Taxonomy" id="2589817"/>
    <lineage>
        <taxon>Bacteria</taxon>
        <taxon>Pseudomonadati</taxon>
        <taxon>Pseudomonadota</taxon>
        <taxon>Gammaproteobacteria</taxon>
        <taxon>Oceanospirillales</taxon>
        <taxon>Oceanospirillaceae</taxon>
        <taxon>Maribrevibacterium</taxon>
    </lineage>
</organism>
<name>A0A501WJ81_9GAMM</name>
<feature type="domain" description="Radical SAM core" evidence="5">
    <location>
        <begin position="85"/>
        <end position="322"/>
    </location>
</feature>
<feature type="region of interest" description="Disordered" evidence="4">
    <location>
        <begin position="1"/>
        <end position="21"/>
    </location>
</feature>
<gene>
    <name evidence="6" type="ORF">FJM67_15005</name>
</gene>
<evidence type="ECO:0000313" key="6">
    <source>
        <dbReference type="EMBL" id="TPE47197.1"/>
    </source>
</evidence>
<evidence type="ECO:0000256" key="4">
    <source>
        <dbReference type="SAM" id="MobiDB-lite"/>
    </source>
</evidence>
<evidence type="ECO:0000313" key="7">
    <source>
        <dbReference type="Proteomes" id="UP000315901"/>
    </source>
</evidence>
<dbReference type="CDD" id="cd01335">
    <property type="entry name" value="Radical_SAM"/>
    <property type="match status" value="1"/>
</dbReference>
<evidence type="ECO:0000256" key="2">
    <source>
        <dbReference type="ARBA" id="ARBA00023004"/>
    </source>
</evidence>
<dbReference type="GO" id="GO:0046872">
    <property type="term" value="F:metal ion binding"/>
    <property type="evidence" value="ECO:0007669"/>
    <property type="project" value="UniProtKB-KW"/>
</dbReference>
<dbReference type="Proteomes" id="UP000315901">
    <property type="component" value="Unassembled WGS sequence"/>
</dbReference>
<evidence type="ECO:0000256" key="3">
    <source>
        <dbReference type="ARBA" id="ARBA00023014"/>
    </source>
</evidence>
<dbReference type="Pfam" id="PF04055">
    <property type="entry name" value="Radical_SAM"/>
    <property type="match status" value="1"/>
</dbReference>
<comment type="caution">
    <text evidence="6">The sequence shown here is derived from an EMBL/GenBank/DDBJ whole genome shotgun (WGS) entry which is preliminary data.</text>
</comment>
<dbReference type="GO" id="GO:0051536">
    <property type="term" value="F:iron-sulfur cluster binding"/>
    <property type="evidence" value="ECO:0007669"/>
    <property type="project" value="UniProtKB-KW"/>
</dbReference>
<evidence type="ECO:0000259" key="5">
    <source>
        <dbReference type="PROSITE" id="PS51918"/>
    </source>
</evidence>
<dbReference type="SUPFAM" id="SSF102114">
    <property type="entry name" value="Radical SAM enzymes"/>
    <property type="match status" value="1"/>
</dbReference>
<dbReference type="AlphaFoldDB" id="A0A501WJ81"/>
<protein>
    <submittedName>
        <fullName evidence="6">PA0069 family radical SAM protein</fullName>
    </submittedName>
</protein>
<keyword evidence="7" id="KW-1185">Reference proteome</keyword>
<dbReference type="PANTHER" id="PTHR43432:SF3">
    <property type="entry name" value="SLR0285 PROTEIN"/>
    <property type="match status" value="1"/>
</dbReference>